<gene>
    <name evidence="1" type="ORF">AERYTH_06765</name>
</gene>
<keyword evidence="2" id="KW-1185">Reference proteome</keyword>
<dbReference type="STRING" id="2041.AERYTH_06765"/>
<dbReference type="AlphaFoldDB" id="A0A0U4CP45"/>
<dbReference type="Proteomes" id="UP000067689">
    <property type="component" value="Chromosome"/>
</dbReference>
<reference evidence="1 2" key="1">
    <citation type="journal article" date="1991" name="Int. J. Syst. Bacteriol.">
        <title>Description of the erythromycin-producing bacterium Arthrobacter sp. strain NRRL B-3381 as Aeromicrobium erythreum gen. nov., sp. nov.</title>
        <authorList>
            <person name="Miller E.S."/>
            <person name="Woese C.R."/>
            <person name="Brenner S."/>
        </authorList>
    </citation>
    <scope>NUCLEOTIDE SEQUENCE [LARGE SCALE GENOMIC DNA]</scope>
    <source>
        <strain evidence="1 2">AR18</strain>
    </source>
</reference>
<evidence type="ECO:0000313" key="1">
    <source>
        <dbReference type="EMBL" id="ALX04412.1"/>
    </source>
</evidence>
<dbReference type="KEGG" id="aer:AERYTH_06765"/>
<dbReference type="EMBL" id="CP011502">
    <property type="protein sequence ID" value="ALX04412.1"/>
    <property type="molecule type" value="Genomic_DNA"/>
</dbReference>
<evidence type="ECO:0000313" key="2">
    <source>
        <dbReference type="Proteomes" id="UP000067689"/>
    </source>
</evidence>
<proteinExistence type="predicted"/>
<protein>
    <submittedName>
        <fullName evidence="1">Uncharacterized protein</fullName>
    </submittedName>
</protein>
<sequence>MSANEKGIIVPVRHAQDIESFEGDFEWAEATVTVRLWSDPPDVDDGCTIVFEGWLATPTGRLWIGDADENTVAEGFPTSTGIRVALKSDDLDSPEQVWVDAWKA</sequence>
<accession>A0A0U4CP45</accession>
<name>A0A0U4CP45_9ACTN</name>
<organism evidence="1 2">
    <name type="scientific">Aeromicrobium erythreum</name>
    <dbReference type="NCBI Taxonomy" id="2041"/>
    <lineage>
        <taxon>Bacteria</taxon>
        <taxon>Bacillati</taxon>
        <taxon>Actinomycetota</taxon>
        <taxon>Actinomycetes</taxon>
        <taxon>Propionibacteriales</taxon>
        <taxon>Nocardioidaceae</taxon>
        <taxon>Aeromicrobium</taxon>
    </lineage>
</organism>
<dbReference type="PATRIC" id="fig|2041.4.peg.1417"/>